<dbReference type="EMBL" id="CP065687">
    <property type="protein sequence ID" value="QPS47853.1"/>
    <property type="molecule type" value="Genomic_DNA"/>
</dbReference>
<dbReference type="KEGG" id="bhg:I6G56_26170"/>
<proteinExistence type="predicted"/>
<dbReference type="Proteomes" id="UP000594943">
    <property type="component" value="Chromosome 2"/>
</dbReference>
<evidence type="ECO:0000313" key="2">
    <source>
        <dbReference type="Proteomes" id="UP000594943"/>
    </source>
</evidence>
<dbReference type="AlphaFoldDB" id="A0A7T2U916"/>
<gene>
    <name evidence="1" type="ORF">I6G56_26170</name>
</gene>
<protein>
    <submittedName>
        <fullName evidence="1">Uncharacterized protein</fullName>
    </submittedName>
</protein>
<name>A0A7T2U916_9BURK</name>
<evidence type="ECO:0000313" key="1">
    <source>
        <dbReference type="EMBL" id="QPS47853.1"/>
    </source>
</evidence>
<organism evidence="1 2">
    <name type="scientific">Burkholderia humptydooensis</name>
    <dbReference type="NCBI Taxonomy" id="430531"/>
    <lineage>
        <taxon>Bacteria</taxon>
        <taxon>Pseudomonadati</taxon>
        <taxon>Pseudomonadota</taxon>
        <taxon>Betaproteobacteria</taxon>
        <taxon>Burkholderiales</taxon>
        <taxon>Burkholderiaceae</taxon>
        <taxon>Burkholderia</taxon>
        <taxon>pseudomallei group</taxon>
    </lineage>
</organism>
<accession>A0A7T2U916</accession>
<sequence length="46" mass="5019">MSDFSRETLVTLLYKSLPVTEKQATVELQDKDQVVSVTTPSSSTAS</sequence>
<dbReference type="RefSeq" id="WP_009916038.1">
    <property type="nucleotide sequence ID" value="NZ_CP013382.1"/>
</dbReference>
<reference evidence="1 2" key="1">
    <citation type="submission" date="2020-12" db="EMBL/GenBank/DDBJ databases">
        <title>FDA dAtabase for Regulatory Grade micrObial Sequences (FDA-ARGOS): Supporting development and validation of Infectious Disease Dx tests.</title>
        <authorList>
            <person name="Nelson B."/>
            <person name="Plummer A."/>
            <person name="Tallon L."/>
            <person name="Sadzewicz L."/>
            <person name="Zhao X."/>
            <person name="Boylan J."/>
            <person name="Ott S."/>
            <person name="Bowen H."/>
            <person name="Vavikolanu K."/>
            <person name="Mehta A."/>
            <person name="Aluvathingal J."/>
            <person name="Nadendla S."/>
            <person name="Myers T."/>
            <person name="Yan Y."/>
            <person name="Sichtig H."/>
        </authorList>
    </citation>
    <scope>NUCLEOTIDE SEQUENCE [LARGE SCALE GENOMIC DNA]</scope>
    <source>
        <strain evidence="1 2">FDAARGOS_899</strain>
    </source>
</reference>